<dbReference type="CDD" id="cd00009">
    <property type="entry name" value="AAA"/>
    <property type="match status" value="1"/>
</dbReference>
<dbReference type="Gene3D" id="3.30.450.40">
    <property type="match status" value="1"/>
</dbReference>
<evidence type="ECO:0000313" key="6">
    <source>
        <dbReference type="EMBL" id="AEC00533.1"/>
    </source>
</evidence>
<dbReference type="InterPro" id="IPR003593">
    <property type="entry name" value="AAA+_ATPase"/>
</dbReference>
<reference evidence="6 9" key="2">
    <citation type="submission" date="2011-04" db="EMBL/GenBank/DDBJ databases">
        <title>The complete genome of Selenomonas sputigena DSM 20758.</title>
        <authorList>
            <consortium name="US DOE Joint Genome Institute (JGI-PGF)"/>
            <person name="Lucas S."/>
            <person name="Copeland A."/>
            <person name="Lapidus A."/>
            <person name="Bruce D."/>
            <person name="Goodwin L."/>
            <person name="Pitluck S."/>
            <person name="Peters L."/>
            <person name="Kyrpides N."/>
            <person name="Mavromatis K."/>
            <person name="Ivanova N."/>
            <person name="Ovchinnikova G."/>
            <person name="Teshima H."/>
            <person name="Detter J.C."/>
            <person name="Tapia R."/>
            <person name="Han C."/>
            <person name="Land M."/>
            <person name="Hauser L."/>
            <person name="Markowitz V."/>
            <person name="Cheng J.-F."/>
            <person name="Hugenholtz P."/>
            <person name="Woyke T."/>
            <person name="Wu D."/>
            <person name="Gronow S."/>
            <person name="Wellnitz S."/>
            <person name="Schneider S."/>
            <person name="Klenk H.-P."/>
            <person name="Eisen J.A."/>
        </authorList>
    </citation>
    <scope>NUCLEOTIDE SEQUENCE [LARGE SCALE GENOMIC DNA]</scope>
    <source>
        <strain evidence="6">ATCC 35185</strain>
        <strain evidence="9">ATCC 35185 / DSM 20758 / VPI D19B-28</strain>
    </source>
</reference>
<evidence type="ECO:0000256" key="1">
    <source>
        <dbReference type="ARBA" id="ARBA00022741"/>
    </source>
</evidence>
<feature type="domain" description="Sigma-54 factor interaction" evidence="5">
    <location>
        <begin position="344"/>
        <end position="569"/>
    </location>
</feature>
<dbReference type="Gene3D" id="3.40.50.300">
    <property type="entry name" value="P-loop containing nucleotide triphosphate hydrolases"/>
    <property type="match status" value="1"/>
</dbReference>
<dbReference type="AlphaFoldDB" id="C9LT27"/>
<dbReference type="Pfam" id="PF02954">
    <property type="entry name" value="HTH_8"/>
    <property type="match status" value="1"/>
</dbReference>
<dbReference type="SMART" id="SM00382">
    <property type="entry name" value="AAA"/>
    <property type="match status" value="1"/>
</dbReference>
<dbReference type="Proteomes" id="UP000003505">
    <property type="component" value="Unassembled WGS sequence"/>
</dbReference>
<dbReference type="InterPro" id="IPR027417">
    <property type="entry name" value="P-loop_NTPase"/>
</dbReference>
<proteinExistence type="predicted"/>
<accession>C9LT27</accession>
<keyword evidence="2" id="KW-0067">ATP-binding</keyword>
<dbReference type="KEGG" id="ssg:Selsp_1577"/>
<dbReference type="SUPFAM" id="SSF52540">
    <property type="entry name" value="P-loop containing nucleoside triphosphate hydrolases"/>
    <property type="match status" value="1"/>
</dbReference>
<evidence type="ECO:0000259" key="5">
    <source>
        <dbReference type="PROSITE" id="PS50045"/>
    </source>
</evidence>
<evidence type="ECO:0000313" key="8">
    <source>
        <dbReference type="Proteomes" id="UP000003505"/>
    </source>
</evidence>
<keyword evidence="3" id="KW-0805">Transcription regulation</keyword>
<dbReference type="GO" id="GO:0005524">
    <property type="term" value="F:ATP binding"/>
    <property type="evidence" value="ECO:0007669"/>
    <property type="project" value="UniProtKB-KW"/>
</dbReference>
<sequence length="637" mass="71142">MIREQRSREKLEAYYQRFCDEGEIDVNVHPWVAEAWRESRRIGVPSMGTEPKRVLSAEDFCVLQKRHAPAIDCLLQLTEGVQEFFARYGLSLLLLDAEALVLKSCTLPFMRLPPGKVEGSRLGIEEIGASSISIAKEKRVPFWVFGPEIWREASHESDACTAPVLVGGELRYLVNIVVDDPKLVPQDAVIAQLLLIARSLEAALARDLRLQAQEAILDAAPFAVYHILPSGEVAYANRLGLERLTRIGARDKATSRLSNLNDIVLNYRHTPIYQGFSGTPCYNKEVTWITEAKTYEDVTTVVPIESPVTREVNGVVTVSMPIEDLRMLVAHTAGYTAKYSLATMAGKGPAFQALREKALRVARGKNHVLLQGEGGTGKQRLAHGIHQASVRAAGPLISFRCGDVQPELLDEELFGAALSPDVSRPGKLELAFGGTLFLDEIEKLPKKTAAALAAALREGKAHRLGETVVRPIDVRIIADCDGDLKRLTERGLFDRSLYDIVSRSVIRMPALRNRREDIPLLAEQIICELAEQHRMERKRLLPETLTLLEAYDWPGNIKQMQSILEQAFFHTEGMAISPENINLMGDVKPDDDWKTDREIFLRAWKAAGGNVSRLANLLDVSRVTLYRYLKKFQLEKV</sequence>
<dbReference type="PANTHER" id="PTHR32071">
    <property type="entry name" value="TRANSCRIPTIONAL REGULATORY PROTEIN"/>
    <property type="match status" value="1"/>
</dbReference>
<evidence type="ECO:0000256" key="2">
    <source>
        <dbReference type="ARBA" id="ARBA00022840"/>
    </source>
</evidence>
<dbReference type="eggNOG" id="COG3284">
    <property type="taxonomic scope" value="Bacteria"/>
</dbReference>
<gene>
    <name evidence="6" type="ordered locus">Selsp_1577</name>
    <name evidence="7" type="ORF">SELSPUOL_00607</name>
</gene>
<dbReference type="InterPro" id="IPR009057">
    <property type="entry name" value="Homeodomain-like_sf"/>
</dbReference>
<evidence type="ECO:0000256" key="3">
    <source>
        <dbReference type="ARBA" id="ARBA00023015"/>
    </source>
</evidence>
<dbReference type="EMBL" id="ACKP02000012">
    <property type="protein sequence ID" value="EEX77873.1"/>
    <property type="molecule type" value="Genomic_DNA"/>
</dbReference>
<dbReference type="OrthoDB" id="9803970at2"/>
<dbReference type="InterPro" id="IPR029016">
    <property type="entry name" value="GAF-like_dom_sf"/>
</dbReference>
<dbReference type="HOGENOM" id="CLU_000445_8_12_9"/>
<keyword evidence="1" id="KW-0547">Nucleotide-binding</keyword>
<dbReference type="SUPFAM" id="SSF46689">
    <property type="entry name" value="Homeodomain-like"/>
    <property type="match status" value="1"/>
</dbReference>
<dbReference type="RefSeq" id="WP_006191499.1">
    <property type="nucleotide sequence ID" value="NC_015437.1"/>
</dbReference>
<dbReference type="PANTHER" id="PTHR32071:SF57">
    <property type="entry name" value="C4-DICARBOXYLATE TRANSPORT TRANSCRIPTIONAL REGULATORY PROTEIN DCTD"/>
    <property type="match status" value="1"/>
</dbReference>
<dbReference type="Proteomes" id="UP000011124">
    <property type="component" value="Chromosome"/>
</dbReference>
<dbReference type="EMBL" id="CP002637">
    <property type="protein sequence ID" value="AEC00533.1"/>
    <property type="molecule type" value="Genomic_DNA"/>
</dbReference>
<evidence type="ECO:0000313" key="7">
    <source>
        <dbReference type="EMBL" id="EEX77873.1"/>
    </source>
</evidence>
<dbReference type="InterPro" id="IPR002197">
    <property type="entry name" value="HTH_Fis"/>
</dbReference>
<dbReference type="PROSITE" id="PS50045">
    <property type="entry name" value="SIGMA54_INTERACT_4"/>
    <property type="match status" value="1"/>
</dbReference>
<keyword evidence="4" id="KW-0804">Transcription</keyword>
<name>C9LT27_SELS3</name>
<organism evidence="7 8">
    <name type="scientific">Selenomonas sputigena (strain ATCC 35185 / DSM 20758 / CCUG 44933 / VPI D19B-28)</name>
    <dbReference type="NCBI Taxonomy" id="546271"/>
    <lineage>
        <taxon>Bacteria</taxon>
        <taxon>Bacillati</taxon>
        <taxon>Bacillota</taxon>
        <taxon>Negativicutes</taxon>
        <taxon>Selenomonadales</taxon>
        <taxon>Selenomonadaceae</taxon>
        <taxon>Selenomonas</taxon>
    </lineage>
</organism>
<dbReference type="Gene3D" id="1.10.8.60">
    <property type="match status" value="1"/>
</dbReference>
<reference evidence="7 8" key="1">
    <citation type="submission" date="2009-09" db="EMBL/GenBank/DDBJ databases">
        <authorList>
            <person name="Weinstock G."/>
            <person name="Sodergren E."/>
            <person name="Clifton S."/>
            <person name="Fulton L."/>
            <person name="Fulton B."/>
            <person name="Courtney L."/>
            <person name="Fronick C."/>
            <person name="Harrison M."/>
            <person name="Strong C."/>
            <person name="Farmer C."/>
            <person name="Delahaunty K."/>
            <person name="Markovic C."/>
            <person name="Hall O."/>
            <person name="Minx P."/>
            <person name="Tomlinson C."/>
            <person name="Mitreva M."/>
            <person name="Nelson J."/>
            <person name="Hou S."/>
            <person name="Wollam A."/>
            <person name="Pepin K.H."/>
            <person name="Johnson M."/>
            <person name="Bhonagiri V."/>
            <person name="Nash W.E."/>
            <person name="Warren W."/>
            <person name="Chinwalla A."/>
            <person name="Mardis E.R."/>
            <person name="Wilson R.K."/>
        </authorList>
    </citation>
    <scope>NUCLEOTIDE SEQUENCE [LARGE SCALE GENOMIC DNA]</scope>
    <source>
        <strain evidence="7">ATCC 35185</strain>
        <strain evidence="8">ATCC 35185 / DSM 20758 / VPI D19B-28</strain>
    </source>
</reference>
<keyword evidence="9" id="KW-1185">Reference proteome</keyword>
<protein>
    <submittedName>
        <fullName evidence="7">Sigma-54 interaction domain protein</fullName>
    </submittedName>
    <submittedName>
        <fullName evidence="6">Sigma54 specific transcriptional regulator, Fis family</fullName>
    </submittedName>
</protein>
<dbReference type="Gene3D" id="1.10.10.60">
    <property type="entry name" value="Homeodomain-like"/>
    <property type="match status" value="1"/>
</dbReference>
<evidence type="ECO:0000313" key="9">
    <source>
        <dbReference type="Proteomes" id="UP000011124"/>
    </source>
</evidence>
<evidence type="ECO:0000256" key="4">
    <source>
        <dbReference type="ARBA" id="ARBA00023163"/>
    </source>
</evidence>
<dbReference type="GO" id="GO:0006355">
    <property type="term" value="P:regulation of DNA-templated transcription"/>
    <property type="evidence" value="ECO:0007669"/>
    <property type="project" value="InterPro"/>
</dbReference>
<dbReference type="InterPro" id="IPR058031">
    <property type="entry name" value="AAA_lid_NorR"/>
</dbReference>
<dbReference type="GO" id="GO:0043565">
    <property type="term" value="F:sequence-specific DNA binding"/>
    <property type="evidence" value="ECO:0007669"/>
    <property type="project" value="InterPro"/>
</dbReference>
<dbReference type="InterPro" id="IPR002078">
    <property type="entry name" value="Sigma_54_int"/>
</dbReference>
<dbReference type="STRING" id="546271.Selsp_1577"/>
<dbReference type="Pfam" id="PF00158">
    <property type="entry name" value="Sigma54_activat"/>
    <property type="match status" value="1"/>
</dbReference>
<dbReference type="Pfam" id="PF25601">
    <property type="entry name" value="AAA_lid_14"/>
    <property type="match status" value="1"/>
</dbReference>